<protein>
    <recommendedName>
        <fullName evidence="2">Calponin-homology (CH) domain-containing protein</fullName>
    </recommendedName>
</protein>
<feature type="compositionally biased region" description="Polar residues" evidence="1">
    <location>
        <begin position="167"/>
        <end position="198"/>
    </location>
</feature>
<sequence length="711" mass="80214">MASVSSLDKDMRNIRLSKYTPQAANEVRTWIEDVLGERLAPGDLLDALKDGTALCKLVNLAAPPGVRFKESSMPFVQMENISHFLRACQSPPLNLQSHDIFQTVDLYESKDPAQVLQCISAFSRRAHAVQPSKFSSAIGGSKAGLVSPQNTGGFSAGGPKYGRPRGASNTSETSSTPSYQASQAVGGRSSPSRFSESTIPKKAANGGLSSSTSGGVSSWSKLQDEGATTPAWNIHQYGYMGGASQGNQGIAFGARRQITTPGPKVPSLAEKERKRREQEAEAERLRQQAEEAEHRRRVEREAEEERERLAEEQRWEEETRRNREQERLRVEEEKRRWEEEERRWKQEEEARIAEEKEAEARLEKERQQKMGGNDTARPKLQGQYLSQYKAEQAQMPMRSGEEDLERVAERERVRELERQLEEAKERESRYERERQERIQADRSRERFTLERHDFDIRKIEETKRDRSRSRSRPAQPHLHKSSEHSWQANERDYLRKERPHQQSSEDSWRADERDYLRKQWANNNAEPFGINETPPQQPPRPLPTPQKSTPAPIQPEEPSPTPSPPPISSLPPRPLPNPANYANSSPHPPSSPRKSPFARPESPRPSNLTNPPQQTRPGTTPTKKPPFANPSSLLSREMELDRLRQQEWEEAQKATKAAGAGGGPALEDGKAAWDVNQYGYLGGDSQNRGGTGIGFGGRRQLVGPREPPGKP</sequence>
<feature type="compositionally biased region" description="Low complexity" evidence="1">
    <location>
        <begin position="206"/>
        <end position="220"/>
    </location>
</feature>
<evidence type="ECO:0000256" key="1">
    <source>
        <dbReference type="SAM" id="MobiDB-lite"/>
    </source>
</evidence>
<feature type="compositionally biased region" description="Basic and acidic residues" evidence="1">
    <location>
        <begin position="636"/>
        <end position="653"/>
    </location>
</feature>
<name>A0AAD9Z6C5_9LECA</name>
<dbReference type="InterPro" id="IPR050606">
    <property type="entry name" value="Calponin-like"/>
</dbReference>
<evidence type="ECO:0000313" key="3">
    <source>
        <dbReference type="EMBL" id="KAK3170617.1"/>
    </source>
</evidence>
<dbReference type="Gene3D" id="1.10.418.10">
    <property type="entry name" value="Calponin-like domain"/>
    <property type="match status" value="1"/>
</dbReference>
<gene>
    <name evidence="3" type="ORF">OEA41_002698</name>
</gene>
<feature type="compositionally biased region" description="Low complexity" evidence="1">
    <location>
        <begin position="609"/>
        <end position="622"/>
    </location>
</feature>
<dbReference type="InterPro" id="IPR036872">
    <property type="entry name" value="CH_dom_sf"/>
</dbReference>
<evidence type="ECO:0000313" key="4">
    <source>
        <dbReference type="Proteomes" id="UP001276659"/>
    </source>
</evidence>
<feature type="compositionally biased region" description="Basic and acidic residues" evidence="1">
    <location>
        <begin position="506"/>
        <end position="517"/>
    </location>
</feature>
<dbReference type="PRINTS" id="PR01217">
    <property type="entry name" value="PRICHEXTENSN"/>
</dbReference>
<dbReference type="GO" id="GO:0007015">
    <property type="term" value="P:actin filament organization"/>
    <property type="evidence" value="ECO:0007669"/>
    <property type="project" value="TreeGrafter"/>
</dbReference>
<dbReference type="GO" id="GO:0051015">
    <property type="term" value="F:actin filament binding"/>
    <property type="evidence" value="ECO:0007669"/>
    <property type="project" value="TreeGrafter"/>
</dbReference>
<dbReference type="PROSITE" id="PS50021">
    <property type="entry name" value="CH"/>
    <property type="match status" value="1"/>
</dbReference>
<organism evidence="3 4">
    <name type="scientific">Lepraria neglecta</name>
    <dbReference type="NCBI Taxonomy" id="209136"/>
    <lineage>
        <taxon>Eukaryota</taxon>
        <taxon>Fungi</taxon>
        <taxon>Dikarya</taxon>
        <taxon>Ascomycota</taxon>
        <taxon>Pezizomycotina</taxon>
        <taxon>Lecanoromycetes</taxon>
        <taxon>OSLEUM clade</taxon>
        <taxon>Lecanoromycetidae</taxon>
        <taxon>Lecanorales</taxon>
        <taxon>Lecanorineae</taxon>
        <taxon>Stereocaulaceae</taxon>
        <taxon>Lepraria</taxon>
    </lineage>
</organism>
<accession>A0AAD9Z6C5</accession>
<dbReference type="SMART" id="SM00033">
    <property type="entry name" value="CH"/>
    <property type="match status" value="1"/>
</dbReference>
<dbReference type="GO" id="GO:0015629">
    <property type="term" value="C:actin cytoskeleton"/>
    <property type="evidence" value="ECO:0007669"/>
    <property type="project" value="TreeGrafter"/>
</dbReference>
<feature type="compositionally biased region" description="Pro residues" evidence="1">
    <location>
        <begin position="535"/>
        <end position="544"/>
    </location>
</feature>
<feature type="compositionally biased region" description="Basic and acidic residues" evidence="1">
    <location>
        <begin position="489"/>
        <end position="500"/>
    </location>
</feature>
<feature type="domain" description="Calponin-homology (CH)" evidence="2">
    <location>
        <begin position="21"/>
        <end position="127"/>
    </location>
</feature>
<proteinExistence type="predicted"/>
<reference evidence="3" key="1">
    <citation type="submission" date="2022-11" db="EMBL/GenBank/DDBJ databases">
        <title>Chromosomal genome sequence assembly and mating type (MAT) locus characterization of the leprose asexual lichenized fungus Lepraria neglecta (Nyl.) Erichsen.</title>
        <authorList>
            <person name="Allen J.L."/>
            <person name="Pfeffer B."/>
        </authorList>
    </citation>
    <scope>NUCLEOTIDE SEQUENCE</scope>
    <source>
        <strain evidence="3">Allen 5258</strain>
    </source>
</reference>
<comment type="caution">
    <text evidence="3">The sequence shown here is derived from an EMBL/GenBank/DDBJ whole genome shotgun (WGS) entry which is preliminary data.</text>
</comment>
<dbReference type="InterPro" id="IPR001715">
    <property type="entry name" value="CH_dom"/>
</dbReference>
<dbReference type="CDD" id="cd21210">
    <property type="entry name" value="CH_SCP1-like"/>
    <property type="match status" value="1"/>
</dbReference>
<evidence type="ECO:0000259" key="2">
    <source>
        <dbReference type="PROSITE" id="PS50021"/>
    </source>
</evidence>
<dbReference type="EMBL" id="JASNWA010000008">
    <property type="protein sequence ID" value="KAK3170617.1"/>
    <property type="molecule type" value="Genomic_DNA"/>
</dbReference>
<dbReference type="PANTHER" id="PTHR47385:SF14">
    <property type="entry name" value="TRANSGELIN"/>
    <property type="match status" value="1"/>
</dbReference>
<feature type="compositionally biased region" description="Basic and acidic residues" evidence="1">
    <location>
        <begin position="399"/>
        <end position="464"/>
    </location>
</feature>
<feature type="compositionally biased region" description="Pro residues" evidence="1">
    <location>
        <begin position="552"/>
        <end position="577"/>
    </location>
</feature>
<feature type="region of interest" description="Disordered" evidence="1">
    <location>
        <begin position="257"/>
        <end position="711"/>
    </location>
</feature>
<dbReference type="AlphaFoldDB" id="A0AAD9Z6C5"/>
<dbReference type="SUPFAM" id="SSF47576">
    <property type="entry name" value="Calponin-homology domain, CH-domain"/>
    <property type="match status" value="1"/>
</dbReference>
<feature type="region of interest" description="Disordered" evidence="1">
    <location>
        <begin position="149"/>
        <end position="222"/>
    </location>
</feature>
<keyword evidence="4" id="KW-1185">Reference proteome</keyword>
<feature type="compositionally biased region" description="Basic and acidic residues" evidence="1">
    <location>
        <begin position="269"/>
        <end position="368"/>
    </location>
</feature>
<dbReference type="Pfam" id="PF00307">
    <property type="entry name" value="CH"/>
    <property type="match status" value="1"/>
</dbReference>
<dbReference type="Proteomes" id="UP001276659">
    <property type="component" value="Unassembled WGS sequence"/>
</dbReference>
<dbReference type="PANTHER" id="PTHR47385">
    <property type="entry name" value="CALPONIN"/>
    <property type="match status" value="1"/>
</dbReference>